<feature type="compositionally biased region" description="Low complexity" evidence="10">
    <location>
        <begin position="32"/>
        <end position="41"/>
    </location>
</feature>
<feature type="compositionally biased region" description="Polar residues" evidence="10">
    <location>
        <begin position="259"/>
        <end position="278"/>
    </location>
</feature>
<evidence type="ECO:0000256" key="4">
    <source>
        <dbReference type="ARBA" id="ARBA00022723"/>
    </source>
</evidence>
<feature type="region of interest" description="Disordered" evidence="10">
    <location>
        <begin position="469"/>
        <end position="494"/>
    </location>
</feature>
<dbReference type="InterPro" id="IPR052440">
    <property type="entry name" value="Trans_Reg/Chrom_Remod"/>
</dbReference>
<dbReference type="GO" id="GO:0005634">
    <property type="term" value="C:nucleus"/>
    <property type="evidence" value="ECO:0007669"/>
    <property type="project" value="UniProtKB-SubCell"/>
</dbReference>
<keyword evidence="8" id="KW-0010">Activator</keyword>
<feature type="domain" description="PHD-type" evidence="11">
    <location>
        <begin position="576"/>
        <end position="681"/>
    </location>
</feature>
<accession>A0ABD1KR56</accession>
<feature type="compositionally biased region" description="Basic and acidic residues" evidence="10">
    <location>
        <begin position="544"/>
        <end position="553"/>
    </location>
</feature>
<gene>
    <name evidence="12" type="ORF">ACEWY4_003415</name>
</gene>
<comment type="subcellular location">
    <subcellularLocation>
        <location evidence="1">Nucleus</location>
    </subcellularLocation>
</comment>
<keyword evidence="13" id="KW-1185">Reference proteome</keyword>
<protein>
    <recommendedName>
        <fullName evidence="11">PHD-type domain-containing protein</fullName>
    </recommendedName>
</protein>
<dbReference type="PANTHER" id="PTHR14955:SF8">
    <property type="entry name" value="SI:CH211-165G14.1-RELATED"/>
    <property type="match status" value="1"/>
</dbReference>
<keyword evidence="4" id="KW-0479">Metal-binding</keyword>
<evidence type="ECO:0000256" key="9">
    <source>
        <dbReference type="ARBA" id="ARBA00023242"/>
    </source>
</evidence>
<evidence type="ECO:0000256" key="2">
    <source>
        <dbReference type="ARBA" id="ARBA00022499"/>
    </source>
</evidence>
<keyword evidence="2" id="KW-1017">Isopeptide bond</keyword>
<dbReference type="GO" id="GO:0008270">
    <property type="term" value="F:zinc ion binding"/>
    <property type="evidence" value="ECO:0007669"/>
    <property type="project" value="UniProtKB-KW"/>
</dbReference>
<keyword evidence="7" id="KW-0832">Ubl conjugation</keyword>
<dbReference type="EMBL" id="JBHFQA010000003">
    <property type="protein sequence ID" value="KAL2101654.1"/>
    <property type="molecule type" value="Genomic_DNA"/>
</dbReference>
<feature type="region of interest" description="Disordered" evidence="10">
    <location>
        <begin position="240"/>
        <end position="281"/>
    </location>
</feature>
<evidence type="ECO:0000256" key="3">
    <source>
        <dbReference type="ARBA" id="ARBA00022553"/>
    </source>
</evidence>
<dbReference type="InterPro" id="IPR034732">
    <property type="entry name" value="EPHD"/>
</dbReference>
<reference evidence="12 13" key="1">
    <citation type="submission" date="2024-09" db="EMBL/GenBank/DDBJ databases">
        <title>A chromosome-level genome assembly of Gray's grenadier anchovy, Coilia grayii.</title>
        <authorList>
            <person name="Fu Z."/>
        </authorList>
    </citation>
    <scope>NUCLEOTIDE SEQUENCE [LARGE SCALE GENOMIC DNA]</scope>
    <source>
        <strain evidence="12">G4</strain>
        <tissue evidence="12">Muscle</tissue>
    </source>
</reference>
<dbReference type="PROSITE" id="PS51805">
    <property type="entry name" value="EPHD"/>
    <property type="match status" value="1"/>
</dbReference>
<feature type="region of interest" description="Disordered" evidence="10">
    <location>
        <begin position="542"/>
        <end position="574"/>
    </location>
</feature>
<sequence length="684" mass="74218">MEPLDQSKVMHLQDPFPPALDLSMNFKKSHISSSSKKALAKNPSWRDLGSADQSPVGFSGVMAEQRISQRHPEIPVQNVYSEPTHRAPYYTSPHFTSHQSRFNGHLPASFPPSVYSCSADLLKKRGSGGRSLVNTGQEVQLPSCRPPRVDLHNGHRGYSPMQKADRKKIMASTDHNNCQTTSSSHMTKIISHKGYKAAVGSSSGDSLNLPLHDPSHRAIASQGHKVTGQSYEKVITEIRHVSSPVEGDSDSSDVIEVPLSNSENNTQSPQRSTSQQVSARDICHDRGQTRHSHPNAHSTGSSGECEEDAIYIQTSDDSTSGAVAAQFVKAMSSNASLDEDSGELHRATEAYGQSRPKQGPQPIKSPSSSRPKASPGKAASGAGAGAIPPAKRRRKKKHRQGPSSSASSCLLPPREPEIKLKYASQNQKEERRDSRAGDSSFCPYVRVQLREFPLCTVVNCQEEDEAMQKNKKKKGLQGPSAQLPGPAQASGAVPSTSCLRLGRLSAESRGRPTRTCCLCGWPANSMGLGDLHGPYVSSEYVSASKREPREVANTERSGGGPGSLENSPGNPSKRARIDWSMERERAGTGALAVDQDPGERWIHEDCSIWSAGVFLIKGRLYGLEEAIRIAEETVCSCCYKVGATLGCVFKGCCNKYHYTCALQSDCLLSEDNFSMRCPKHKVML</sequence>
<keyword evidence="5" id="KW-0863">Zinc-finger</keyword>
<proteinExistence type="predicted"/>
<feature type="region of interest" description="Disordered" evidence="10">
    <location>
        <begin position="32"/>
        <end position="52"/>
    </location>
</feature>
<keyword evidence="6" id="KW-0862">Zinc</keyword>
<feature type="compositionally biased region" description="Low complexity" evidence="10">
    <location>
        <begin position="364"/>
        <end position="389"/>
    </location>
</feature>
<feature type="region of interest" description="Disordered" evidence="10">
    <location>
        <begin position="286"/>
        <end position="305"/>
    </location>
</feature>
<dbReference type="Pfam" id="PF13771">
    <property type="entry name" value="zf-HC5HC2H"/>
    <property type="match status" value="1"/>
</dbReference>
<evidence type="ECO:0000256" key="5">
    <source>
        <dbReference type="ARBA" id="ARBA00022771"/>
    </source>
</evidence>
<keyword evidence="3" id="KW-0597">Phosphoprotein</keyword>
<dbReference type="Proteomes" id="UP001591681">
    <property type="component" value="Unassembled WGS sequence"/>
</dbReference>
<evidence type="ECO:0000256" key="7">
    <source>
        <dbReference type="ARBA" id="ARBA00022843"/>
    </source>
</evidence>
<evidence type="ECO:0000313" key="12">
    <source>
        <dbReference type="EMBL" id="KAL2101654.1"/>
    </source>
</evidence>
<evidence type="ECO:0000256" key="8">
    <source>
        <dbReference type="ARBA" id="ARBA00023159"/>
    </source>
</evidence>
<evidence type="ECO:0000259" key="11">
    <source>
        <dbReference type="PROSITE" id="PS51805"/>
    </source>
</evidence>
<comment type="caution">
    <text evidence="12">The sequence shown here is derived from an EMBL/GenBank/DDBJ whole genome shotgun (WGS) entry which is preliminary data.</text>
</comment>
<dbReference type="FunFam" id="3.30.40.10:FF:000116">
    <property type="entry name" value="Transcription factor 20 (AR1)"/>
    <property type="match status" value="1"/>
</dbReference>
<evidence type="ECO:0000313" key="13">
    <source>
        <dbReference type="Proteomes" id="UP001591681"/>
    </source>
</evidence>
<evidence type="ECO:0000256" key="6">
    <source>
        <dbReference type="ARBA" id="ARBA00022833"/>
    </source>
</evidence>
<feature type="compositionally biased region" description="Basic residues" evidence="10">
    <location>
        <begin position="390"/>
        <end position="400"/>
    </location>
</feature>
<keyword evidence="9" id="KW-0539">Nucleus</keyword>
<dbReference type="AlphaFoldDB" id="A0ABD1KR56"/>
<name>A0ABD1KR56_9TELE</name>
<dbReference type="Gene3D" id="3.30.40.10">
    <property type="entry name" value="Zinc/RING finger domain, C3HC4 (zinc finger)"/>
    <property type="match status" value="1"/>
</dbReference>
<evidence type="ECO:0000256" key="1">
    <source>
        <dbReference type="ARBA" id="ARBA00004123"/>
    </source>
</evidence>
<dbReference type="PANTHER" id="PTHR14955">
    <property type="entry name" value="RETINOIC ACID INDUCED 1/TRANSCRIPTION FACTOR 20"/>
    <property type="match status" value="1"/>
</dbReference>
<feature type="region of interest" description="Disordered" evidence="10">
    <location>
        <begin position="350"/>
        <end position="416"/>
    </location>
</feature>
<dbReference type="InterPro" id="IPR013083">
    <property type="entry name" value="Znf_RING/FYVE/PHD"/>
</dbReference>
<organism evidence="12 13">
    <name type="scientific">Coilia grayii</name>
    <name type="common">Gray's grenadier anchovy</name>
    <dbReference type="NCBI Taxonomy" id="363190"/>
    <lineage>
        <taxon>Eukaryota</taxon>
        <taxon>Metazoa</taxon>
        <taxon>Chordata</taxon>
        <taxon>Craniata</taxon>
        <taxon>Vertebrata</taxon>
        <taxon>Euteleostomi</taxon>
        <taxon>Actinopterygii</taxon>
        <taxon>Neopterygii</taxon>
        <taxon>Teleostei</taxon>
        <taxon>Clupei</taxon>
        <taxon>Clupeiformes</taxon>
        <taxon>Clupeoidei</taxon>
        <taxon>Engraulidae</taxon>
        <taxon>Coilinae</taxon>
        <taxon>Coilia</taxon>
    </lineage>
</organism>
<evidence type="ECO:0000256" key="10">
    <source>
        <dbReference type="SAM" id="MobiDB-lite"/>
    </source>
</evidence>